<protein>
    <recommendedName>
        <fullName evidence="2">TRASH domain-containing protein</fullName>
    </recommendedName>
</protein>
<sequence precursor="true">MRQVLSIAALLAVVAFVGQTVAADGKGKAMCPVAGKPANPNQTVDYKGGTVSLCCGNCKKAFTANPAKFAAKANLQLVATKQAKQVKCPFAGKPVNPAQEVTVAGTKVQFCCGGCKGKAAKATGDEQIKLIFNDKAFAKGFKVTKKD</sequence>
<dbReference type="OrthoDB" id="9815497at2"/>
<feature type="chain" id="PRO_5022040325" description="TRASH domain-containing protein" evidence="1">
    <location>
        <begin position="23"/>
        <end position="147"/>
    </location>
</feature>
<evidence type="ECO:0000313" key="3">
    <source>
        <dbReference type="EMBL" id="QDV49382.1"/>
    </source>
</evidence>
<evidence type="ECO:0000256" key="1">
    <source>
        <dbReference type="SAM" id="SignalP"/>
    </source>
</evidence>
<accession>A0A518I8K4</accession>
<dbReference type="GO" id="GO:0016491">
    <property type="term" value="F:oxidoreductase activity"/>
    <property type="evidence" value="ECO:0007669"/>
    <property type="project" value="InterPro"/>
</dbReference>
<dbReference type="EMBL" id="CP037452">
    <property type="protein sequence ID" value="QDV49382.1"/>
    <property type="molecule type" value="Genomic_DNA"/>
</dbReference>
<proteinExistence type="predicted"/>
<organism evidence="3 4">
    <name type="scientific">Gimesia fumaroli</name>
    <dbReference type="NCBI Taxonomy" id="2527976"/>
    <lineage>
        <taxon>Bacteria</taxon>
        <taxon>Pseudomonadati</taxon>
        <taxon>Planctomycetota</taxon>
        <taxon>Planctomycetia</taxon>
        <taxon>Planctomycetales</taxon>
        <taxon>Planctomycetaceae</taxon>
        <taxon>Gimesia</taxon>
    </lineage>
</organism>
<gene>
    <name evidence="3" type="ORF">Enr17x_13990</name>
</gene>
<dbReference type="SMART" id="SM00746">
    <property type="entry name" value="TRASH"/>
    <property type="match status" value="2"/>
</dbReference>
<keyword evidence="1" id="KW-0732">Signal</keyword>
<reference evidence="3 4" key="1">
    <citation type="submission" date="2019-03" db="EMBL/GenBank/DDBJ databases">
        <title>Deep-cultivation of Planctomycetes and their phenomic and genomic characterization uncovers novel biology.</title>
        <authorList>
            <person name="Wiegand S."/>
            <person name="Jogler M."/>
            <person name="Boedeker C."/>
            <person name="Pinto D."/>
            <person name="Vollmers J."/>
            <person name="Rivas-Marin E."/>
            <person name="Kohn T."/>
            <person name="Peeters S.H."/>
            <person name="Heuer A."/>
            <person name="Rast P."/>
            <person name="Oberbeckmann S."/>
            <person name="Bunk B."/>
            <person name="Jeske O."/>
            <person name="Meyerdierks A."/>
            <person name="Storesund J.E."/>
            <person name="Kallscheuer N."/>
            <person name="Luecker S."/>
            <person name="Lage O.M."/>
            <person name="Pohl T."/>
            <person name="Merkel B.J."/>
            <person name="Hornburger P."/>
            <person name="Mueller R.-W."/>
            <person name="Bruemmer F."/>
            <person name="Labrenz M."/>
            <person name="Spormann A.M."/>
            <person name="Op den Camp H."/>
            <person name="Overmann J."/>
            <person name="Amann R."/>
            <person name="Jetten M.S.M."/>
            <person name="Mascher T."/>
            <person name="Medema M.H."/>
            <person name="Devos D.P."/>
            <person name="Kaster A.-K."/>
            <person name="Ovreas L."/>
            <person name="Rohde M."/>
            <person name="Galperin M.Y."/>
            <person name="Jogler C."/>
        </authorList>
    </citation>
    <scope>NUCLEOTIDE SEQUENCE [LARGE SCALE GENOMIC DNA]</scope>
    <source>
        <strain evidence="3 4">Enr17</strain>
    </source>
</reference>
<evidence type="ECO:0000313" key="4">
    <source>
        <dbReference type="Proteomes" id="UP000318313"/>
    </source>
</evidence>
<dbReference type="KEGG" id="gfm:Enr17x_13990"/>
<keyword evidence="4" id="KW-1185">Reference proteome</keyword>
<dbReference type="Proteomes" id="UP000318313">
    <property type="component" value="Chromosome"/>
</dbReference>
<name>A0A518I8K4_9PLAN</name>
<feature type="signal peptide" evidence="1">
    <location>
        <begin position="1"/>
        <end position="22"/>
    </location>
</feature>
<dbReference type="AlphaFoldDB" id="A0A518I8K4"/>
<feature type="domain" description="TRASH" evidence="2">
    <location>
        <begin position="31"/>
        <end position="66"/>
    </location>
</feature>
<dbReference type="RefSeq" id="WP_145307067.1">
    <property type="nucleotide sequence ID" value="NZ_CP037452.1"/>
</dbReference>
<dbReference type="InterPro" id="IPR011017">
    <property type="entry name" value="TRASH_dom"/>
</dbReference>
<feature type="domain" description="TRASH" evidence="2">
    <location>
        <begin position="88"/>
        <end position="123"/>
    </location>
</feature>
<dbReference type="InterPro" id="IPR012348">
    <property type="entry name" value="RNR-like"/>
</dbReference>
<evidence type="ECO:0000259" key="2">
    <source>
        <dbReference type="SMART" id="SM00746"/>
    </source>
</evidence>
<dbReference type="Gene3D" id="1.10.620.20">
    <property type="entry name" value="Ribonucleotide Reductase, subunit A"/>
    <property type="match status" value="1"/>
</dbReference>